<name>A0A0E9QTY5_ANGAN</name>
<organism evidence="1">
    <name type="scientific">Anguilla anguilla</name>
    <name type="common">European freshwater eel</name>
    <name type="synonym">Muraena anguilla</name>
    <dbReference type="NCBI Taxonomy" id="7936"/>
    <lineage>
        <taxon>Eukaryota</taxon>
        <taxon>Metazoa</taxon>
        <taxon>Chordata</taxon>
        <taxon>Craniata</taxon>
        <taxon>Vertebrata</taxon>
        <taxon>Euteleostomi</taxon>
        <taxon>Actinopterygii</taxon>
        <taxon>Neopterygii</taxon>
        <taxon>Teleostei</taxon>
        <taxon>Anguilliformes</taxon>
        <taxon>Anguillidae</taxon>
        <taxon>Anguilla</taxon>
    </lineage>
</organism>
<protein>
    <submittedName>
        <fullName evidence="1">Uncharacterized protein</fullName>
    </submittedName>
</protein>
<reference evidence="1" key="2">
    <citation type="journal article" date="2015" name="Fish Shellfish Immunol.">
        <title>Early steps in the European eel (Anguilla anguilla)-Vibrio vulnificus interaction in the gills: Role of the RtxA13 toxin.</title>
        <authorList>
            <person name="Callol A."/>
            <person name="Pajuelo D."/>
            <person name="Ebbesson L."/>
            <person name="Teles M."/>
            <person name="MacKenzie S."/>
            <person name="Amaro C."/>
        </authorList>
    </citation>
    <scope>NUCLEOTIDE SEQUENCE</scope>
</reference>
<reference evidence="1" key="1">
    <citation type="submission" date="2014-11" db="EMBL/GenBank/DDBJ databases">
        <authorList>
            <person name="Amaro Gonzalez C."/>
        </authorList>
    </citation>
    <scope>NUCLEOTIDE SEQUENCE</scope>
</reference>
<accession>A0A0E9QTY5</accession>
<evidence type="ECO:0000313" key="1">
    <source>
        <dbReference type="EMBL" id="JAH19897.1"/>
    </source>
</evidence>
<dbReference type="AlphaFoldDB" id="A0A0E9QTY5"/>
<sequence length="54" mass="5611">MVVTSPEASPFWSYSEAPRVEGLFTAASSAIVIVLGACLPPGLVTETLVVFTVV</sequence>
<proteinExistence type="predicted"/>
<dbReference type="EMBL" id="GBXM01088680">
    <property type="protein sequence ID" value="JAH19897.1"/>
    <property type="molecule type" value="Transcribed_RNA"/>
</dbReference>